<dbReference type="PANTHER" id="PTHR36688">
    <property type="entry name" value="ENDO/EXONUCLEASE/PHOSPHATASE DOMAIN-CONTAINING PROTEIN"/>
    <property type="match status" value="1"/>
</dbReference>
<keyword evidence="5" id="KW-1185">Reference proteome</keyword>
<dbReference type="Pfam" id="PF00078">
    <property type="entry name" value="RVT_1"/>
    <property type="match status" value="1"/>
</dbReference>
<evidence type="ECO:0000256" key="1">
    <source>
        <dbReference type="PROSITE-ProRule" id="PRU00047"/>
    </source>
</evidence>
<keyword evidence="1" id="KW-0863">Zinc-finger</keyword>
<dbReference type="EMBL" id="VYZN01000074">
    <property type="protein sequence ID" value="KAE9524006.1"/>
    <property type="molecule type" value="Genomic_DNA"/>
</dbReference>
<dbReference type="InterPro" id="IPR001878">
    <property type="entry name" value="Znf_CCHC"/>
</dbReference>
<feature type="domain" description="CCHC-type" evidence="3">
    <location>
        <begin position="273"/>
        <end position="287"/>
    </location>
</feature>
<evidence type="ECO:0000259" key="3">
    <source>
        <dbReference type="PROSITE" id="PS50158"/>
    </source>
</evidence>
<dbReference type="Gene3D" id="3.60.10.10">
    <property type="entry name" value="Endonuclease/exonuclease/phosphatase"/>
    <property type="match status" value="1"/>
</dbReference>
<accession>A0A6G0T043</accession>
<protein>
    <recommendedName>
        <fullName evidence="3">CCHC-type domain-containing protein</fullName>
    </recommendedName>
</protein>
<dbReference type="InterPro" id="IPR005135">
    <property type="entry name" value="Endo/exonuclease/phosphatase"/>
</dbReference>
<proteinExistence type="predicted"/>
<dbReference type="GO" id="GO:0003824">
    <property type="term" value="F:catalytic activity"/>
    <property type="evidence" value="ECO:0007669"/>
    <property type="project" value="InterPro"/>
</dbReference>
<dbReference type="GO" id="GO:0008270">
    <property type="term" value="F:zinc ion binding"/>
    <property type="evidence" value="ECO:0007669"/>
    <property type="project" value="UniProtKB-KW"/>
</dbReference>
<dbReference type="SUPFAM" id="SSF56672">
    <property type="entry name" value="DNA/RNA polymerases"/>
    <property type="match status" value="1"/>
</dbReference>
<dbReference type="InterPro" id="IPR043502">
    <property type="entry name" value="DNA/RNA_pol_sf"/>
</dbReference>
<evidence type="ECO:0000256" key="2">
    <source>
        <dbReference type="SAM" id="MobiDB-lite"/>
    </source>
</evidence>
<evidence type="ECO:0000313" key="4">
    <source>
        <dbReference type="EMBL" id="KAE9524006.1"/>
    </source>
</evidence>
<comment type="caution">
    <text evidence="4">The sequence shown here is derived from an EMBL/GenBank/DDBJ whole genome shotgun (WGS) entry which is preliminary data.</text>
</comment>
<dbReference type="Proteomes" id="UP000475862">
    <property type="component" value="Unassembled WGS sequence"/>
</dbReference>
<reference evidence="4 5" key="1">
    <citation type="submission" date="2019-08" db="EMBL/GenBank/DDBJ databases">
        <title>The genome of the soybean aphid Biotype 1, its phylome, world population structure and adaptation to the North American continent.</title>
        <authorList>
            <person name="Giordano R."/>
            <person name="Donthu R.K."/>
            <person name="Hernandez A.G."/>
            <person name="Wright C.L."/>
            <person name="Zimin A.V."/>
        </authorList>
    </citation>
    <scope>NUCLEOTIDE SEQUENCE [LARGE SCALE GENOMIC DNA]</scope>
    <source>
        <tissue evidence="4">Whole aphids</tissue>
    </source>
</reference>
<keyword evidence="1" id="KW-0479">Metal-binding</keyword>
<dbReference type="AlphaFoldDB" id="A0A6G0T043"/>
<dbReference type="PROSITE" id="PS50158">
    <property type="entry name" value="ZF_CCHC"/>
    <property type="match status" value="1"/>
</dbReference>
<dbReference type="Pfam" id="PF14529">
    <property type="entry name" value="Exo_endo_phos_2"/>
    <property type="match status" value="1"/>
</dbReference>
<dbReference type="InterPro" id="IPR052560">
    <property type="entry name" value="RdDP_mobile_element"/>
</dbReference>
<dbReference type="GO" id="GO:0003676">
    <property type="term" value="F:nucleic acid binding"/>
    <property type="evidence" value="ECO:0007669"/>
    <property type="project" value="InterPro"/>
</dbReference>
<gene>
    <name evidence="4" type="ORF">AGLY_015653</name>
</gene>
<evidence type="ECO:0000313" key="5">
    <source>
        <dbReference type="Proteomes" id="UP000475862"/>
    </source>
</evidence>
<keyword evidence="1" id="KW-0862">Zinc</keyword>
<name>A0A6G0T043_APHGL</name>
<organism evidence="4 5">
    <name type="scientific">Aphis glycines</name>
    <name type="common">Soybean aphid</name>
    <dbReference type="NCBI Taxonomy" id="307491"/>
    <lineage>
        <taxon>Eukaryota</taxon>
        <taxon>Metazoa</taxon>
        <taxon>Ecdysozoa</taxon>
        <taxon>Arthropoda</taxon>
        <taxon>Hexapoda</taxon>
        <taxon>Insecta</taxon>
        <taxon>Pterygota</taxon>
        <taxon>Neoptera</taxon>
        <taxon>Paraneoptera</taxon>
        <taxon>Hemiptera</taxon>
        <taxon>Sternorrhyncha</taxon>
        <taxon>Aphidomorpha</taxon>
        <taxon>Aphidoidea</taxon>
        <taxon>Aphididae</taxon>
        <taxon>Aphidini</taxon>
        <taxon>Aphis</taxon>
        <taxon>Aphis</taxon>
    </lineage>
</organism>
<dbReference type="InterPro" id="IPR036691">
    <property type="entry name" value="Endo/exonu/phosph_ase_sf"/>
</dbReference>
<dbReference type="OrthoDB" id="6776929at2759"/>
<dbReference type="PANTHER" id="PTHR36688:SF2">
    <property type="entry name" value="ENDONUCLEASE_EXONUCLEASE_PHOSPHATASE DOMAIN-CONTAINING PROTEIN"/>
    <property type="match status" value="1"/>
</dbReference>
<dbReference type="SUPFAM" id="SSF56219">
    <property type="entry name" value="DNase I-like"/>
    <property type="match status" value="1"/>
</dbReference>
<feature type="region of interest" description="Disordered" evidence="2">
    <location>
        <begin position="299"/>
        <end position="325"/>
    </location>
</feature>
<dbReference type="GO" id="GO:0071897">
    <property type="term" value="P:DNA biosynthetic process"/>
    <property type="evidence" value="ECO:0007669"/>
    <property type="project" value="UniProtKB-ARBA"/>
</dbReference>
<sequence>MTKNFLQTHTAYNYRRKHTDTNDQKLFTNSHSLQLVLLNIAYTQPFEIVGVRCLVLGVNTQTLMTKNFLQTHTAYNYRRKKHDANTESVKIHSKNFAEATATNAHPKLNQAIVFQAIDGVIQIDFLLAIIKFTAPANIISASRISKNRFCIFFNNQNTANKLVKNHQKIVVNNEKITIRKLINPSKRITLSYVYPVIPDNSIIKALHEIGVRTTSTVFPLRTVSSSELFAHVTSFRRQIYINPEDHHKLPGSLVIKQEETSFHIFITDDTLTCFVCNQNGHISSSCRYNTEINLETNKTTQLDSNSPNTHSIHPPLHIIPTETDTNDPTKMDISTNQNNQKQINAQHTHQHVPPPLLLPLHQVPHPIIYLLRRASTKNLDSINEQLASVEPIFVKNVKIPMTFTQFKYILENSSNKFINIQDLCKGSGTDIKKLSETIDMSSLIQWNCNGFYKHNTDINRIKYEQNPDIISLQETNFKNLQIGNINGYTGYNKNRPDAVRASGGVATYIKNNINSKEIYVNSTLEVIAIQVTLKTTITICNIYIPHSTPLFLLDLNSIIIQLPKPFLILGDFNSRNILWGSSHTDSRGKTIEKLLENPSLILLNNGDPTRHNSTDSSLSAIDLTISSTIIAPELDWKVLTEYNGSDHWPIHLNIFNQSTPDEPIKRRKLTKANWNLFTELVDHHLENQDWTKKNSDELEIDQNKINSIVASLTEIIVNAANISIGKSSRSKATKTAPWWNPECNEAITNYKKKLNRFKKTKSLSNHIALKKTRAESRVILILREWNISGNMITFITNFLQDRSFQTKIGETLSTTHVTENGVPQGSVISVTLFLIAINNIFDNLLPPIKYTIFADDCNIFCSGVNIKTTVELIQQALDELLKWSTTTGFNFSPSKTQCIIFYKKRNQNLLHINLNNIILSYTDKIKTLGMTFDHKLNWNPHLKNLKINANNNMKIIKTLSHHSWGSDKNSLITIYKAIILAKMEYGAVIYNTAKNKILNILNPIHNQGIRLATGAFRTSPTASIMCNAGELPLEFRRIKETLKFVTKFSNNKTLIPIRRPLNIRNSPNTPRTIDDTYKNIADTTKFKPITFNKIIFPSSPPNNRRKIPSPHKNLYGRIKIPQWNRIRIHRK</sequence>
<feature type="compositionally biased region" description="Polar residues" evidence="2">
    <location>
        <begin position="299"/>
        <end position="311"/>
    </location>
</feature>
<dbReference type="InterPro" id="IPR000477">
    <property type="entry name" value="RT_dom"/>
</dbReference>